<evidence type="ECO:0000313" key="1">
    <source>
        <dbReference type="EMBL" id="WFN37429.1"/>
    </source>
</evidence>
<dbReference type="EMBL" id="CP091092">
    <property type="protein sequence ID" value="WFN37429.1"/>
    <property type="molecule type" value="Genomic_DNA"/>
</dbReference>
<sequence length="88" mass="9938">MTEKSTRTLKAEKGFVKCLPDKSENVEKCRFCVHSVAFLHGEKYIKSPARAFCTLTRSTEEVSLKDVTEVVCDDLKGEGYRSMMNVIS</sequence>
<gene>
    <name evidence="1" type="ORF">L1994_03295</name>
</gene>
<accession>A0AAF0FZN4</accession>
<keyword evidence="2" id="KW-1185">Reference proteome</keyword>
<dbReference type="GeneID" id="79949388"/>
<dbReference type="RefSeq" id="WP_278100268.1">
    <property type="nucleotide sequence ID" value="NZ_CP091092.1"/>
</dbReference>
<dbReference type="AlphaFoldDB" id="A0AAF0FZN4"/>
<reference evidence="1" key="1">
    <citation type="submission" date="2022-01" db="EMBL/GenBank/DDBJ databases">
        <title>Complete genome of Methanomicrobium antiquum DSM 21220.</title>
        <authorList>
            <person name="Chen S.-C."/>
            <person name="You Y.-T."/>
            <person name="Zhou Y.-Z."/>
            <person name="Lai M.-C."/>
        </authorList>
    </citation>
    <scope>NUCLEOTIDE SEQUENCE</scope>
    <source>
        <strain evidence="1">DSM 21220</strain>
    </source>
</reference>
<protein>
    <submittedName>
        <fullName evidence="1">Uncharacterized protein</fullName>
    </submittedName>
</protein>
<name>A0AAF0FZN4_9EURY</name>
<dbReference type="Proteomes" id="UP001218895">
    <property type="component" value="Chromosome"/>
</dbReference>
<proteinExistence type="predicted"/>
<evidence type="ECO:0000313" key="2">
    <source>
        <dbReference type="Proteomes" id="UP001218895"/>
    </source>
</evidence>
<dbReference type="KEGG" id="manq:L1994_03295"/>
<organism evidence="1 2">
    <name type="scientific">Methanomicrobium antiquum</name>
    <dbReference type="NCBI Taxonomy" id="487686"/>
    <lineage>
        <taxon>Archaea</taxon>
        <taxon>Methanobacteriati</taxon>
        <taxon>Methanobacteriota</taxon>
        <taxon>Stenosarchaea group</taxon>
        <taxon>Methanomicrobia</taxon>
        <taxon>Methanomicrobiales</taxon>
        <taxon>Methanomicrobiaceae</taxon>
        <taxon>Methanomicrobium</taxon>
    </lineage>
</organism>